<proteinExistence type="predicted"/>
<protein>
    <recommendedName>
        <fullName evidence="2">Lipoprotein</fullName>
    </recommendedName>
</protein>
<dbReference type="PROSITE" id="PS51257">
    <property type="entry name" value="PROKAR_LIPOPROTEIN"/>
    <property type="match status" value="1"/>
</dbReference>
<comment type="caution">
    <text evidence="1">The sequence shown here is derived from an EMBL/GenBank/DDBJ whole genome shotgun (WGS) entry which is preliminary data.</text>
</comment>
<reference evidence="1" key="1">
    <citation type="submission" date="2019-08" db="EMBL/GenBank/DDBJ databases">
        <authorList>
            <person name="Kucharzyk K."/>
            <person name="Murdoch R.W."/>
            <person name="Higgins S."/>
            <person name="Loffler F."/>
        </authorList>
    </citation>
    <scope>NUCLEOTIDE SEQUENCE</scope>
</reference>
<gene>
    <name evidence="1" type="ORF">SDC9_49558</name>
</gene>
<name>A0A644WLK0_9ZZZZ</name>
<accession>A0A644WLK0</accession>
<dbReference type="EMBL" id="VSSQ01000940">
    <property type="protein sequence ID" value="MPM03293.1"/>
    <property type="molecule type" value="Genomic_DNA"/>
</dbReference>
<organism evidence="1">
    <name type="scientific">bioreactor metagenome</name>
    <dbReference type="NCBI Taxonomy" id="1076179"/>
    <lineage>
        <taxon>unclassified sequences</taxon>
        <taxon>metagenomes</taxon>
        <taxon>ecological metagenomes</taxon>
    </lineage>
</organism>
<sequence>MKYTITFIILTLSLFSCNPKNTKNNEAMVVEPFPKSTSEIEDGSDTTIYDYSSKRIIKMNSKDSTEAFEDKIYYEKDTNEITVFELTNLKEVESIKKSLAQRITLVYNQRINGYKVRVVSGNNKDNSEKLKSIVEFTNQKGDKKYFLVIDFFDFNLNGIVYDFYKKQIYKDTTIYRDYKQIEQDRFLGYDTPFYFQDVNLDGDLELVFNGYYQHDRDNHALFVYSISQNKFLTDPPFDRMSSQAKYDFKNNTITWYSSSAANYFAKYVYGFYRPMNDKAKYVFYLKELDVCSGNIYSKYQYNKQGTNLNVIREKATL</sequence>
<evidence type="ECO:0000313" key="1">
    <source>
        <dbReference type="EMBL" id="MPM03293.1"/>
    </source>
</evidence>
<dbReference type="AlphaFoldDB" id="A0A644WLK0"/>
<evidence type="ECO:0008006" key="2">
    <source>
        <dbReference type="Google" id="ProtNLM"/>
    </source>
</evidence>